<dbReference type="EMBL" id="VZOJ01000120">
    <property type="protein sequence ID" value="KAB0632990.1"/>
    <property type="molecule type" value="Genomic_DNA"/>
</dbReference>
<evidence type="ECO:0008006" key="6">
    <source>
        <dbReference type="Google" id="ProtNLM"/>
    </source>
</evidence>
<dbReference type="EMBL" id="CABVPL010000035">
    <property type="protein sequence ID" value="VWB90137.1"/>
    <property type="molecule type" value="Genomic_DNA"/>
</dbReference>
<keyword evidence="4" id="KW-1185">Reference proteome</keyword>
<proteinExistence type="predicted"/>
<reference evidence="3 5" key="2">
    <citation type="submission" date="2019-09" db="EMBL/GenBank/DDBJ databases">
        <authorList>
            <person name="Depoorter E."/>
        </authorList>
    </citation>
    <scope>NUCLEOTIDE SEQUENCE [LARGE SCALE GENOMIC DNA]</scope>
    <source>
        <strain evidence="3">LMG 24064</strain>
    </source>
</reference>
<reference evidence="2 4" key="1">
    <citation type="submission" date="2019-09" db="EMBL/GenBank/DDBJ databases">
        <title>Draft genome sequences of 48 bacterial type strains from the CCUG.</title>
        <authorList>
            <person name="Tunovic T."/>
            <person name="Pineiro-Iglesias B."/>
            <person name="Unosson C."/>
            <person name="Inganas E."/>
            <person name="Ohlen M."/>
            <person name="Cardew S."/>
            <person name="Jensie-Markopoulos S."/>
            <person name="Salva-Serra F."/>
            <person name="Jaen-Luchoro D."/>
            <person name="Karlsson R."/>
            <person name="Svensson-Stadler L."/>
            <person name="Chun J."/>
            <person name="Moore E."/>
        </authorList>
    </citation>
    <scope>NUCLEOTIDE SEQUENCE [LARGE SCALE GENOMIC DNA]</scope>
    <source>
        <strain evidence="2 4">CCUG 54555</strain>
    </source>
</reference>
<evidence type="ECO:0000256" key="1">
    <source>
        <dbReference type="SAM" id="SignalP"/>
    </source>
</evidence>
<dbReference type="Proteomes" id="UP000494222">
    <property type="component" value="Unassembled WGS sequence"/>
</dbReference>
<dbReference type="Proteomes" id="UP000430232">
    <property type="component" value="Unassembled WGS sequence"/>
</dbReference>
<dbReference type="RefSeq" id="WP_151067741.1">
    <property type="nucleotide sequence ID" value="NZ_CABVPL010000035.1"/>
</dbReference>
<accession>A0A6H9SHV4</accession>
<feature type="chain" id="PRO_5044632573" description="Lipoprotein" evidence="1">
    <location>
        <begin position="22"/>
        <end position="112"/>
    </location>
</feature>
<evidence type="ECO:0000313" key="5">
    <source>
        <dbReference type="Proteomes" id="UP000494222"/>
    </source>
</evidence>
<gene>
    <name evidence="3" type="ORF">BLA24064_04278</name>
    <name evidence="2" type="ORF">F7R21_28540</name>
</gene>
<protein>
    <recommendedName>
        <fullName evidence="6">Lipoprotein</fullName>
    </recommendedName>
</protein>
<dbReference type="PROSITE" id="PS51257">
    <property type="entry name" value="PROKAR_LIPOPROTEIN"/>
    <property type="match status" value="1"/>
</dbReference>
<dbReference type="GeneID" id="99791558"/>
<sequence length="112" mass="11966">MIPIVIRPLTALCLSSAVAMAACIVGAAQSPRFVDTIEAVGSDTELPLERIATGGALIATDSRSTHESSRLPAWNAVDHPAAPRRAHVDKRLDHAGRAPGYRHAIGDEKYWT</sequence>
<feature type="signal peptide" evidence="1">
    <location>
        <begin position="1"/>
        <end position="21"/>
    </location>
</feature>
<evidence type="ECO:0000313" key="2">
    <source>
        <dbReference type="EMBL" id="KAB0632990.1"/>
    </source>
</evidence>
<evidence type="ECO:0000313" key="4">
    <source>
        <dbReference type="Proteomes" id="UP000430232"/>
    </source>
</evidence>
<name>A0A6H9SHV4_9BURK</name>
<dbReference type="AlphaFoldDB" id="A0A6H9SHV4"/>
<organism evidence="2 4">
    <name type="scientific">Burkholderia latens</name>
    <dbReference type="NCBI Taxonomy" id="488446"/>
    <lineage>
        <taxon>Bacteria</taxon>
        <taxon>Pseudomonadati</taxon>
        <taxon>Pseudomonadota</taxon>
        <taxon>Betaproteobacteria</taxon>
        <taxon>Burkholderiales</taxon>
        <taxon>Burkholderiaceae</taxon>
        <taxon>Burkholderia</taxon>
        <taxon>Burkholderia cepacia complex</taxon>
    </lineage>
</organism>
<keyword evidence="1" id="KW-0732">Signal</keyword>
<evidence type="ECO:0000313" key="3">
    <source>
        <dbReference type="EMBL" id="VWB90137.1"/>
    </source>
</evidence>
<dbReference type="OrthoDB" id="9110299at2"/>